<keyword evidence="5" id="KW-0378">Hydrolase</keyword>
<dbReference type="PANTHER" id="PTHR45867">
    <property type="entry name" value="PURPLE ACID PHOSPHATASE"/>
    <property type="match status" value="1"/>
</dbReference>
<dbReference type="SUPFAM" id="SSF49363">
    <property type="entry name" value="Purple acid phosphatase, N-terminal domain"/>
    <property type="match status" value="1"/>
</dbReference>
<reference evidence="5 6" key="1">
    <citation type="submission" date="2017-06" db="EMBL/GenBank/DDBJ databases">
        <authorList>
            <consortium name="Pathogen Informatics"/>
        </authorList>
    </citation>
    <scope>NUCLEOTIDE SEQUENCE [LARGE SCALE GENOMIC DNA]</scope>
    <source>
        <strain evidence="5 6">NCTC12018</strain>
    </source>
</reference>
<feature type="domain" description="Purple acid phosphatase N-terminal" evidence="4">
    <location>
        <begin position="65"/>
        <end position="149"/>
    </location>
</feature>
<dbReference type="EMBL" id="LT906470">
    <property type="protein sequence ID" value="SNV70833.1"/>
    <property type="molecule type" value="Genomic_DNA"/>
</dbReference>
<protein>
    <submittedName>
        <fullName evidence="5">Alkaline phosphatase</fullName>
        <ecNumber evidence="5">3.1.3.1</ecNumber>
    </submittedName>
</protein>
<keyword evidence="2" id="KW-0812">Transmembrane</keyword>
<evidence type="ECO:0000313" key="6">
    <source>
        <dbReference type="Proteomes" id="UP000214973"/>
    </source>
</evidence>
<keyword evidence="2" id="KW-0472">Membrane</keyword>
<evidence type="ECO:0000256" key="1">
    <source>
        <dbReference type="ARBA" id="ARBA00022729"/>
    </source>
</evidence>
<dbReference type="Pfam" id="PF00149">
    <property type="entry name" value="Metallophos"/>
    <property type="match status" value="1"/>
</dbReference>
<dbReference type="Gene3D" id="2.60.40.380">
    <property type="entry name" value="Purple acid phosphatase-like, N-terminal"/>
    <property type="match status" value="1"/>
</dbReference>
<dbReference type="KEGG" id="vrm:44547418_01391"/>
<name>A0A239ZIN6_9FIRM</name>
<keyword evidence="6" id="KW-1185">Reference proteome</keyword>
<proteinExistence type="predicted"/>
<dbReference type="Gene3D" id="3.60.21.10">
    <property type="match status" value="1"/>
</dbReference>
<feature type="transmembrane region" description="Helical" evidence="2">
    <location>
        <begin position="6"/>
        <end position="26"/>
    </location>
</feature>
<dbReference type="PANTHER" id="PTHR45867:SF3">
    <property type="entry name" value="ACID PHOSPHATASE TYPE 7"/>
    <property type="match status" value="1"/>
</dbReference>
<dbReference type="GO" id="GO:0046872">
    <property type="term" value="F:metal ion binding"/>
    <property type="evidence" value="ECO:0007669"/>
    <property type="project" value="InterPro"/>
</dbReference>
<dbReference type="InterPro" id="IPR008963">
    <property type="entry name" value="Purple_acid_Pase-like_N"/>
</dbReference>
<dbReference type="SUPFAM" id="SSF56300">
    <property type="entry name" value="Metallo-dependent phosphatases"/>
    <property type="match status" value="1"/>
</dbReference>
<dbReference type="RefSeq" id="WP_095066292.1">
    <property type="nucleotide sequence ID" value="NZ_LT906470.1"/>
</dbReference>
<organism evidence="5 6">
    <name type="scientific">Veillonella rodentium</name>
    <dbReference type="NCBI Taxonomy" id="248315"/>
    <lineage>
        <taxon>Bacteria</taxon>
        <taxon>Bacillati</taxon>
        <taxon>Bacillota</taxon>
        <taxon>Negativicutes</taxon>
        <taxon>Veillonellales</taxon>
        <taxon>Veillonellaceae</taxon>
        <taxon>Veillonella</taxon>
    </lineage>
</organism>
<dbReference type="EC" id="3.1.3.1" evidence="5"/>
<evidence type="ECO:0000259" key="4">
    <source>
        <dbReference type="Pfam" id="PF16656"/>
    </source>
</evidence>
<keyword evidence="1" id="KW-0732">Signal</keyword>
<dbReference type="GO" id="GO:0004035">
    <property type="term" value="F:alkaline phosphatase activity"/>
    <property type="evidence" value="ECO:0007669"/>
    <property type="project" value="UniProtKB-EC"/>
</dbReference>
<dbReference type="GO" id="GO:0003993">
    <property type="term" value="F:acid phosphatase activity"/>
    <property type="evidence" value="ECO:0007669"/>
    <property type="project" value="InterPro"/>
</dbReference>
<accession>A0A239ZIN6</accession>
<evidence type="ECO:0000259" key="3">
    <source>
        <dbReference type="Pfam" id="PF00149"/>
    </source>
</evidence>
<sequence length="444" mass="50582">MDKKDLLKIIGIGGVVAALFFGAYEYRDAFGSFLERGMAVATGQEIKPLLASEGRYIRQIVAKDNSVARTIMWQSDNDESDAVVEYRKRGDTSATGLMSQNASSKAFTDDGTSTYIHETTLTGLAPDTEYEYRVGYGTDRRSEWYLLKTAGADEYEVLIYPDSQSADYSGWNQIVKDSAQRNPEAAMYISMGDLVDNGEEASQWRAWLNSVALLSTRIPLSPLLGNHEMYTVDWKMREPRAYLNYFDVPGNGNDIFNRRYYSYDYGDVHYVVLDTQLYESNHEDNHDVHHPDLYDVQVEWLRQDLASNTRKWTVVLMHRDPFQYAVNREGASRASGFSEEGVLFMPIFDEFNVDLVLSAHLHTYRNRGHVRNFDRDASGPLYIITGVAGDVRYPGLWVRHPLDVYVAPQPETDNYMSMTVTKHSLMIKSFLPDGTLLDETTLEK</sequence>
<dbReference type="Pfam" id="PF16656">
    <property type="entry name" value="Pur_ac_phosph_N"/>
    <property type="match status" value="1"/>
</dbReference>
<dbReference type="InterPro" id="IPR004843">
    <property type="entry name" value="Calcineurin-like_PHP"/>
</dbReference>
<evidence type="ECO:0000313" key="5">
    <source>
        <dbReference type="EMBL" id="SNV70833.1"/>
    </source>
</evidence>
<dbReference type="AlphaFoldDB" id="A0A239ZIN6"/>
<dbReference type="Proteomes" id="UP000214973">
    <property type="component" value="Chromosome 1"/>
</dbReference>
<feature type="domain" description="Calcineurin-like phosphoesterase" evidence="3">
    <location>
        <begin position="172"/>
        <end position="364"/>
    </location>
</feature>
<dbReference type="InterPro" id="IPR015914">
    <property type="entry name" value="PAPs_N"/>
</dbReference>
<gene>
    <name evidence="5" type="primary">phoA</name>
    <name evidence="5" type="ORF">SAMEA44547418_01391</name>
</gene>
<dbReference type="InterPro" id="IPR029052">
    <property type="entry name" value="Metallo-depent_PP-like"/>
</dbReference>
<evidence type="ECO:0000256" key="2">
    <source>
        <dbReference type="SAM" id="Phobius"/>
    </source>
</evidence>
<keyword evidence="2" id="KW-1133">Transmembrane helix</keyword>